<keyword evidence="3" id="KW-1185">Reference proteome</keyword>
<evidence type="ECO:0000259" key="1">
    <source>
        <dbReference type="PROSITE" id="PS50018"/>
    </source>
</evidence>
<dbReference type="Proteomes" id="UP000887567">
    <property type="component" value="Unplaced"/>
</dbReference>
<dbReference type="GO" id="GO:0005096">
    <property type="term" value="F:GTPase activator activity"/>
    <property type="evidence" value="ECO:0007669"/>
    <property type="project" value="TreeGrafter"/>
</dbReference>
<dbReference type="Gene3D" id="1.10.506.10">
    <property type="entry name" value="GTPase Activation - p120gap, domain 1"/>
    <property type="match status" value="1"/>
</dbReference>
<dbReference type="InterPro" id="IPR001936">
    <property type="entry name" value="RasGAP_dom"/>
</dbReference>
<dbReference type="PANTHER" id="PTHR14149:SF17">
    <property type="entry name" value="GTPASE-ACTIVATING PROTEIN"/>
    <property type="match status" value="1"/>
</dbReference>
<dbReference type="OrthoDB" id="775356at2759"/>
<dbReference type="RefSeq" id="XP_028515761.1">
    <property type="nucleotide sequence ID" value="XM_028659960.1"/>
</dbReference>
<proteinExistence type="predicted"/>
<dbReference type="SMART" id="SM00323">
    <property type="entry name" value="RasGAP"/>
    <property type="match status" value="1"/>
</dbReference>
<feature type="domain" description="Ras-GAP" evidence="1">
    <location>
        <begin position="131"/>
        <end position="339"/>
    </location>
</feature>
<dbReference type="Pfam" id="PF03836">
    <property type="entry name" value="RasGAP_C"/>
    <property type="match status" value="1"/>
</dbReference>
<dbReference type="OMA" id="AYMITLN"/>
<dbReference type="GeneID" id="110242009"/>
<dbReference type="Pfam" id="PF00616">
    <property type="entry name" value="RasGAP"/>
    <property type="match status" value="1"/>
</dbReference>
<dbReference type="EnsemblMetazoa" id="XM_028659960.1">
    <property type="protein sequence ID" value="XP_028515761.1"/>
    <property type="gene ID" value="LOC110242009"/>
</dbReference>
<dbReference type="AlphaFoldDB" id="A0A913YNG9"/>
<dbReference type="GO" id="GO:0046580">
    <property type="term" value="P:negative regulation of Ras protein signal transduction"/>
    <property type="evidence" value="ECO:0007669"/>
    <property type="project" value="TreeGrafter"/>
</dbReference>
<accession>A0A913YNG9</accession>
<reference evidence="2" key="1">
    <citation type="submission" date="2022-11" db="UniProtKB">
        <authorList>
            <consortium name="EnsemblMetazoa"/>
        </authorList>
    </citation>
    <scope>IDENTIFICATION</scope>
</reference>
<evidence type="ECO:0000313" key="3">
    <source>
        <dbReference type="Proteomes" id="UP000887567"/>
    </source>
</evidence>
<dbReference type="PROSITE" id="PS50018">
    <property type="entry name" value="RAS_GTPASE_ACTIV_2"/>
    <property type="match status" value="1"/>
</dbReference>
<dbReference type="SUPFAM" id="SSF48350">
    <property type="entry name" value="GTPase activation domain, GAP"/>
    <property type="match status" value="1"/>
</dbReference>
<evidence type="ECO:0000313" key="2">
    <source>
        <dbReference type="EnsemblMetazoa" id="XP_028515761.1"/>
    </source>
</evidence>
<dbReference type="InterPro" id="IPR000593">
    <property type="entry name" value="RasGAP_C"/>
</dbReference>
<name>A0A913YNG9_EXADI</name>
<dbReference type="PANTHER" id="PTHR14149">
    <property type="entry name" value="RAS GTPASE-ACTIVATING PROTEIN WITH IQ MOTIF"/>
    <property type="match status" value="1"/>
</dbReference>
<dbReference type="GO" id="GO:0005938">
    <property type="term" value="C:cell cortex"/>
    <property type="evidence" value="ECO:0007669"/>
    <property type="project" value="TreeGrafter"/>
</dbReference>
<organism evidence="2 3">
    <name type="scientific">Exaiptasia diaphana</name>
    <name type="common">Tropical sea anemone</name>
    <name type="synonym">Aiptasia pulchella</name>
    <dbReference type="NCBI Taxonomy" id="2652724"/>
    <lineage>
        <taxon>Eukaryota</taxon>
        <taxon>Metazoa</taxon>
        <taxon>Cnidaria</taxon>
        <taxon>Anthozoa</taxon>
        <taxon>Hexacorallia</taxon>
        <taxon>Actiniaria</taxon>
        <taxon>Aiptasiidae</taxon>
        <taxon>Exaiptasia</taxon>
    </lineage>
</organism>
<protein>
    <recommendedName>
        <fullName evidence="1">Ras-GAP domain-containing protein</fullName>
    </recommendedName>
</protein>
<dbReference type="SUPFAM" id="SSF143885">
    <property type="entry name" value="RGC domain-like"/>
    <property type="match status" value="1"/>
</dbReference>
<dbReference type="KEGG" id="epa:110242009"/>
<sequence length="713" mass="82297">MAAVSAPDIQQGDKLRSIQKRLKILKQEISERSKKNYELEKDVRFFDQRIALLINHRIAFEELSDRLGDGDRRVGVIKDELKRQRYGNLFYLLQTEPYYLAQLTRIVSLNEIDSLLQPVMFSLYGNQYEAREEYLLLSMFELALKYEFDECENFNSLLRANTAISRMMTTYTRRGPGQEYLKLTLEEPLHELLSQPDLILEINPIKVYIEIYGHPQDESNQLTIEKAMDDPEVQLKTRIRIKKLVDVASLFLGIIVSSLDKVPYGIRWLCGAIKTLAMEKYPDVSVEQVSSMVGGFFLLRFLNPAIVTPSAHMLTSKQPSQTMRRNLTLIAKILQSMANKNIVTSHFKEEYMQPLQPFALEHVDLMQSFLRDLCSVQDFHESLEMEHYLSLSKNISISITLNEMNKIHELLLQYKDDLALTEDDPLFVLLDELGQAELQMSCLEDLTVHLPLSNRWGPKKQVIRTDSLESTISKKIESEAVKEQCRNTEPTLYSAVQRAQKDKNTEWGGIADYLMHIFQSVDEFHNVLYHDDSFYQEIRQEVQLKLMKCEKFEMELQSLQRVYEALDNHGNFLQEQLNAYKEYLVVVRSRAASVSKVQKRSSFGLSSSQSGPKVLKFTYTQLEREGVIIETNDIPEKKKSDISVTVSSPEPGVYTITLYYKGETSNAYETDLNLEELLEKQHLSEPISSSSGLNLPKPKVNFKLAREISHKCN</sequence>
<dbReference type="InterPro" id="IPR008936">
    <property type="entry name" value="Rho_GTPase_activation_prot"/>
</dbReference>